<comment type="caution">
    <text evidence="6">The sequence shown here is derived from an EMBL/GenBank/DDBJ whole genome shotgun (WGS) entry which is preliminary data.</text>
</comment>
<organism evidence="6 7">
    <name type="scientific">Punica granatum</name>
    <name type="common">Pomegranate</name>
    <dbReference type="NCBI Taxonomy" id="22663"/>
    <lineage>
        <taxon>Eukaryota</taxon>
        <taxon>Viridiplantae</taxon>
        <taxon>Streptophyta</taxon>
        <taxon>Embryophyta</taxon>
        <taxon>Tracheophyta</taxon>
        <taxon>Spermatophyta</taxon>
        <taxon>Magnoliopsida</taxon>
        <taxon>eudicotyledons</taxon>
        <taxon>Gunneridae</taxon>
        <taxon>Pentapetalae</taxon>
        <taxon>rosids</taxon>
        <taxon>malvids</taxon>
        <taxon>Myrtales</taxon>
        <taxon>Lythraceae</taxon>
        <taxon>Punica</taxon>
    </lineage>
</organism>
<feature type="domain" description="TIR" evidence="5">
    <location>
        <begin position="14"/>
        <end position="163"/>
    </location>
</feature>
<dbReference type="EMBL" id="PGOL01001870">
    <property type="protein sequence ID" value="PKI53258.1"/>
    <property type="molecule type" value="Genomic_DNA"/>
</dbReference>
<evidence type="ECO:0000256" key="1">
    <source>
        <dbReference type="ARBA" id="ARBA00011982"/>
    </source>
</evidence>
<evidence type="ECO:0000256" key="2">
    <source>
        <dbReference type="ARBA" id="ARBA00022801"/>
    </source>
</evidence>
<evidence type="ECO:0000313" key="6">
    <source>
        <dbReference type="EMBL" id="PKI53258.1"/>
    </source>
</evidence>
<dbReference type="InterPro" id="IPR000157">
    <property type="entry name" value="TIR_dom"/>
</dbReference>
<dbReference type="Gene3D" id="3.40.50.10140">
    <property type="entry name" value="Toll/interleukin-1 receptor homology (TIR) domain"/>
    <property type="match status" value="1"/>
</dbReference>
<keyword evidence="2" id="KW-0378">Hydrolase</keyword>
<dbReference type="SMART" id="SM00255">
    <property type="entry name" value="TIR"/>
    <property type="match status" value="1"/>
</dbReference>
<comment type="catalytic activity">
    <reaction evidence="4">
        <text>NAD(+) + H2O = ADP-D-ribose + nicotinamide + H(+)</text>
        <dbReference type="Rhea" id="RHEA:16301"/>
        <dbReference type="ChEBI" id="CHEBI:15377"/>
        <dbReference type="ChEBI" id="CHEBI:15378"/>
        <dbReference type="ChEBI" id="CHEBI:17154"/>
        <dbReference type="ChEBI" id="CHEBI:57540"/>
        <dbReference type="ChEBI" id="CHEBI:57967"/>
        <dbReference type="EC" id="3.2.2.6"/>
    </reaction>
    <physiologicalReaction direction="left-to-right" evidence="4">
        <dbReference type="Rhea" id="RHEA:16302"/>
    </physiologicalReaction>
</comment>
<evidence type="ECO:0000313" key="7">
    <source>
        <dbReference type="Proteomes" id="UP000233551"/>
    </source>
</evidence>
<sequence length="163" mass="18307">MDVSESSSLAAGAYEYDVFLSFRGSDVTLGFAEVLFHGLKNAGVRVFWDGEGPVQGDFLPDGLLQAIKRSRIFIPIFSKDYTSSRFCLEQVVGMLGCREREGHMVIPIFYDVDPSDVRKQRGTTGESFALHEKRGVDPDRIQTWRQALQEVASLSGWELHDNE</sequence>
<name>A0A2I0JAH8_PUNGR</name>
<gene>
    <name evidence="6" type="ORF">CRG98_026390</name>
</gene>
<dbReference type="STRING" id="22663.A0A2I0JAH8"/>
<evidence type="ECO:0000256" key="3">
    <source>
        <dbReference type="ARBA" id="ARBA00023027"/>
    </source>
</evidence>
<evidence type="ECO:0000259" key="5">
    <source>
        <dbReference type="PROSITE" id="PS50104"/>
    </source>
</evidence>
<dbReference type="Pfam" id="PF01582">
    <property type="entry name" value="TIR"/>
    <property type="match status" value="1"/>
</dbReference>
<dbReference type="PANTHER" id="PTHR32009">
    <property type="entry name" value="TMV RESISTANCE PROTEIN N-LIKE"/>
    <property type="match status" value="1"/>
</dbReference>
<dbReference type="PROSITE" id="PS50104">
    <property type="entry name" value="TIR"/>
    <property type="match status" value="1"/>
</dbReference>
<evidence type="ECO:0000256" key="4">
    <source>
        <dbReference type="ARBA" id="ARBA00047304"/>
    </source>
</evidence>
<dbReference type="PANTHER" id="PTHR32009:SF39">
    <property type="entry name" value="TIR DOMAIN-CONTAINING PROTEIN"/>
    <property type="match status" value="1"/>
</dbReference>
<dbReference type="SUPFAM" id="SSF52200">
    <property type="entry name" value="Toll/Interleukin receptor TIR domain"/>
    <property type="match status" value="1"/>
</dbReference>
<dbReference type="EC" id="3.2.2.6" evidence="1"/>
<reference evidence="6 7" key="1">
    <citation type="submission" date="2017-11" db="EMBL/GenBank/DDBJ databases">
        <title>De-novo sequencing of pomegranate (Punica granatum L.) genome.</title>
        <authorList>
            <person name="Akparov Z."/>
            <person name="Amiraslanov A."/>
            <person name="Hajiyeva S."/>
            <person name="Abbasov M."/>
            <person name="Kaur K."/>
            <person name="Hamwieh A."/>
            <person name="Solovyev V."/>
            <person name="Salamov A."/>
            <person name="Braich B."/>
            <person name="Kosarev P."/>
            <person name="Mahmoud A."/>
            <person name="Hajiyev E."/>
            <person name="Babayeva S."/>
            <person name="Izzatullayeva V."/>
            <person name="Mammadov A."/>
            <person name="Mammadov A."/>
            <person name="Sharifova S."/>
            <person name="Ojaghi J."/>
            <person name="Eynullazada K."/>
            <person name="Bayramov B."/>
            <person name="Abdulazimova A."/>
            <person name="Shahmuradov I."/>
        </authorList>
    </citation>
    <scope>NUCLEOTIDE SEQUENCE [LARGE SCALE GENOMIC DNA]</scope>
    <source>
        <strain evidence="7">cv. AG2017</strain>
        <tissue evidence="6">Leaf</tissue>
    </source>
</reference>
<keyword evidence="7" id="KW-1185">Reference proteome</keyword>
<dbReference type="Proteomes" id="UP000233551">
    <property type="component" value="Unassembled WGS sequence"/>
</dbReference>
<proteinExistence type="predicted"/>
<dbReference type="GO" id="GO:0061809">
    <property type="term" value="F:NAD+ nucleosidase activity, cyclic ADP-ribose generating"/>
    <property type="evidence" value="ECO:0007669"/>
    <property type="project" value="UniProtKB-EC"/>
</dbReference>
<dbReference type="InterPro" id="IPR035897">
    <property type="entry name" value="Toll_tir_struct_dom_sf"/>
</dbReference>
<accession>A0A2I0JAH8</accession>
<keyword evidence="3" id="KW-0520">NAD</keyword>
<protein>
    <recommendedName>
        <fullName evidence="1">ADP-ribosyl cyclase/cyclic ADP-ribose hydrolase</fullName>
        <ecNumber evidence="1">3.2.2.6</ecNumber>
    </recommendedName>
</protein>
<dbReference type="GO" id="GO:0007165">
    <property type="term" value="P:signal transduction"/>
    <property type="evidence" value="ECO:0007669"/>
    <property type="project" value="InterPro"/>
</dbReference>
<dbReference type="AlphaFoldDB" id="A0A2I0JAH8"/>